<evidence type="ECO:0000256" key="9">
    <source>
        <dbReference type="ARBA" id="ARBA00022984"/>
    </source>
</evidence>
<keyword evidence="6" id="KW-0812">Transmembrane</keyword>
<dbReference type="Gene3D" id="1.10.3810.10">
    <property type="entry name" value="Biosynthetic peptidoglycan transglycosylase-like"/>
    <property type="match status" value="1"/>
</dbReference>
<feature type="domain" description="Penicillin-binding protein transpeptidase" evidence="18">
    <location>
        <begin position="355"/>
        <end position="613"/>
    </location>
</feature>
<comment type="caution">
    <text evidence="20">The sequence shown here is derived from an EMBL/GenBank/DDBJ whole genome shotgun (WGS) entry which is preliminary data.</text>
</comment>
<keyword evidence="7" id="KW-0378">Hydrolase</keyword>
<evidence type="ECO:0000256" key="14">
    <source>
        <dbReference type="ARBA" id="ARBA00044770"/>
    </source>
</evidence>
<dbReference type="EC" id="2.4.99.28" evidence="14"/>
<evidence type="ECO:0000256" key="10">
    <source>
        <dbReference type="ARBA" id="ARBA00022989"/>
    </source>
</evidence>
<keyword evidence="4 20" id="KW-0328">Glycosyltransferase</keyword>
<comment type="catalytic activity">
    <reaction evidence="15">
        <text>[GlcNAc-(1-&gt;4)-Mur2Ac(oyl-L-Ala-gamma-D-Glu-L-Lys-D-Ala-D-Ala)](n)-di-trans,octa-cis-undecaprenyl diphosphate + beta-D-GlcNAc-(1-&gt;4)-Mur2Ac(oyl-L-Ala-gamma-D-Glu-L-Lys-D-Ala-D-Ala)-di-trans,octa-cis-undecaprenyl diphosphate = [GlcNAc-(1-&gt;4)-Mur2Ac(oyl-L-Ala-gamma-D-Glu-L-Lys-D-Ala-D-Ala)](n+1)-di-trans,octa-cis-undecaprenyl diphosphate + di-trans,octa-cis-undecaprenyl diphosphate + H(+)</text>
        <dbReference type="Rhea" id="RHEA:23708"/>
        <dbReference type="Rhea" id="RHEA-COMP:9602"/>
        <dbReference type="Rhea" id="RHEA-COMP:9603"/>
        <dbReference type="ChEBI" id="CHEBI:15378"/>
        <dbReference type="ChEBI" id="CHEBI:58405"/>
        <dbReference type="ChEBI" id="CHEBI:60033"/>
        <dbReference type="ChEBI" id="CHEBI:78435"/>
        <dbReference type="EC" id="2.4.99.28"/>
    </reaction>
</comment>
<protein>
    <recommendedName>
        <fullName evidence="14">peptidoglycan glycosyltransferase</fullName>
        <ecNumber evidence="14">2.4.99.28</ecNumber>
    </recommendedName>
</protein>
<feature type="domain" description="Glycosyl transferase family 51" evidence="19">
    <location>
        <begin position="67"/>
        <end position="243"/>
    </location>
</feature>
<keyword evidence="5 20" id="KW-0808">Transferase</keyword>
<dbReference type="EMBL" id="JASNGB010000064">
    <property type="protein sequence ID" value="MDL2344195.1"/>
    <property type="molecule type" value="Genomic_DNA"/>
</dbReference>
<evidence type="ECO:0000313" key="20">
    <source>
        <dbReference type="EMBL" id="MDL2344195.1"/>
    </source>
</evidence>
<evidence type="ECO:0000256" key="12">
    <source>
        <dbReference type="ARBA" id="ARBA00023268"/>
    </source>
</evidence>
<evidence type="ECO:0000256" key="4">
    <source>
        <dbReference type="ARBA" id="ARBA00022676"/>
    </source>
</evidence>
<gene>
    <name evidence="20" type="ORF">QOL99_08520</name>
</gene>
<reference evidence="20 21" key="1">
    <citation type="submission" date="2023-05" db="EMBL/GenBank/DDBJ databases">
        <authorList>
            <person name="Gao F."/>
        </authorList>
    </citation>
    <scope>NUCLEOTIDE SEQUENCE [LARGE SCALE GENOMIC DNA]</scope>
    <source>
        <strain evidence="20 21">MIMF12</strain>
    </source>
</reference>
<keyword evidence="12" id="KW-0511">Multifunctional enzyme</keyword>
<keyword evidence="21" id="KW-1185">Reference proteome</keyword>
<dbReference type="InterPro" id="IPR023346">
    <property type="entry name" value="Lysozyme-like_dom_sf"/>
</dbReference>
<dbReference type="InterPro" id="IPR050396">
    <property type="entry name" value="Glycosyltr_51/Transpeptidase"/>
</dbReference>
<keyword evidence="10" id="KW-1133">Transmembrane helix</keyword>
<dbReference type="InterPro" id="IPR001264">
    <property type="entry name" value="Glyco_trans_51"/>
</dbReference>
<evidence type="ECO:0000256" key="3">
    <source>
        <dbReference type="ARBA" id="ARBA00022670"/>
    </source>
</evidence>
<evidence type="ECO:0000256" key="2">
    <source>
        <dbReference type="ARBA" id="ARBA00022645"/>
    </source>
</evidence>
<evidence type="ECO:0000256" key="15">
    <source>
        <dbReference type="ARBA" id="ARBA00049902"/>
    </source>
</evidence>
<evidence type="ECO:0000256" key="13">
    <source>
        <dbReference type="ARBA" id="ARBA00023316"/>
    </source>
</evidence>
<dbReference type="PANTHER" id="PTHR32282">
    <property type="entry name" value="BINDING PROTEIN TRANSPEPTIDASE, PUTATIVE-RELATED"/>
    <property type="match status" value="1"/>
</dbReference>
<evidence type="ECO:0000256" key="6">
    <source>
        <dbReference type="ARBA" id="ARBA00022692"/>
    </source>
</evidence>
<keyword evidence="2" id="KW-0121">Carboxypeptidase</keyword>
<accession>A0ABT7JI84</accession>
<dbReference type="SUPFAM" id="SSF53955">
    <property type="entry name" value="Lysozyme-like"/>
    <property type="match status" value="1"/>
</dbReference>
<dbReference type="InterPro" id="IPR012338">
    <property type="entry name" value="Beta-lactam/transpept-like"/>
</dbReference>
<evidence type="ECO:0000313" key="21">
    <source>
        <dbReference type="Proteomes" id="UP001302059"/>
    </source>
</evidence>
<proteinExistence type="predicted"/>
<dbReference type="SUPFAM" id="SSF56601">
    <property type="entry name" value="beta-lactamase/transpeptidase-like"/>
    <property type="match status" value="1"/>
</dbReference>
<organism evidence="20 21">
    <name type="scientific">Deinococcus rhizophilus</name>
    <dbReference type="NCBI Taxonomy" id="3049544"/>
    <lineage>
        <taxon>Bacteria</taxon>
        <taxon>Thermotogati</taxon>
        <taxon>Deinococcota</taxon>
        <taxon>Deinococci</taxon>
        <taxon>Deinococcales</taxon>
        <taxon>Deinococcaceae</taxon>
        <taxon>Deinococcus</taxon>
    </lineage>
</organism>
<keyword evidence="11" id="KW-0472">Membrane</keyword>
<keyword evidence="8" id="KW-0133">Cell shape</keyword>
<dbReference type="Gene3D" id="3.40.710.10">
    <property type="entry name" value="DD-peptidase/beta-lactamase superfamily"/>
    <property type="match status" value="1"/>
</dbReference>
<keyword evidence="13" id="KW-0961">Cell wall biogenesis/degradation</keyword>
<dbReference type="Pfam" id="PF00912">
    <property type="entry name" value="Transgly"/>
    <property type="match status" value="1"/>
</dbReference>
<name>A0ABT7JI84_9DEIO</name>
<feature type="chain" id="PRO_5046509151" description="peptidoglycan glycosyltransferase" evidence="17">
    <location>
        <begin position="18"/>
        <end position="791"/>
    </location>
</feature>
<evidence type="ECO:0000256" key="5">
    <source>
        <dbReference type="ARBA" id="ARBA00022679"/>
    </source>
</evidence>
<dbReference type="PANTHER" id="PTHR32282:SF27">
    <property type="entry name" value="PENICILLIN-BINDING PROTEIN 1A"/>
    <property type="match status" value="1"/>
</dbReference>
<evidence type="ECO:0000256" key="8">
    <source>
        <dbReference type="ARBA" id="ARBA00022960"/>
    </source>
</evidence>
<keyword evidence="17" id="KW-0732">Signal</keyword>
<feature type="signal peptide" evidence="17">
    <location>
        <begin position="1"/>
        <end position="17"/>
    </location>
</feature>
<dbReference type="GO" id="GO:0016757">
    <property type="term" value="F:glycosyltransferase activity"/>
    <property type="evidence" value="ECO:0007669"/>
    <property type="project" value="UniProtKB-KW"/>
</dbReference>
<keyword evidence="9" id="KW-0573">Peptidoglycan synthesis</keyword>
<evidence type="ECO:0000259" key="18">
    <source>
        <dbReference type="Pfam" id="PF00905"/>
    </source>
</evidence>
<feature type="region of interest" description="Disordered" evidence="16">
    <location>
        <begin position="742"/>
        <end position="791"/>
    </location>
</feature>
<dbReference type="Proteomes" id="UP001302059">
    <property type="component" value="Unassembled WGS sequence"/>
</dbReference>
<keyword evidence="3" id="KW-0645">Protease</keyword>
<evidence type="ECO:0000256" key="7">
    <source>
        <dbReference type="ARBA" id="ARBA00022801"/>
    </source>
</evidence>
<evidence type="ECO:0000256" key="16">
    <source>
        <dbReference type="SAM" id="MobiDB-lite"/>
    </source>
</evidence>
<evidence type="ECO:0000256" key="17">
    <source>
        <dbReference type="SAM" id="SignalP"/>
    </source>
</evidence>
<evidence type="ECO:0000256" key="1">
    <source>
        <dbReference type="ARBA" id="ARBA00004370"/>
    </source>
</evidence>
<dbReference type="InterPro" id="IPR036950">
    <property type="entry name" value="PBP_transglycosylase"/>
</dbReference>
<sequence>MPLFLRFLKLTSSLLLAGGVAAAGVAATYVTKWTTELPDYRELDNLSLGAETRVYARDGAALGTLIPKVGEQAISRTLVRLDEVSPFMTAALIANEDRRFFEHYGLDPYGIARQFQRIAQGEDVQGGSTLTNQLIKNTLLLDEYQQARTPDRKIKEWLLSVQVERAFTKEEILRNYLNAIYWGDGGPVELYGIYSAAQAYFGKTPKQLSLAESAYLTILVPTPNRYFNYDTVRPLMRVLLDRMVEDGWVTQAQADAAWKEDLQPRGWQIRYAADGNVQTARLVDRTAKELKAVTSTRAPHFVQQVEQDLLARFGREKVYGSGGLRVYTTLDPKVQTAVETASREATGLPPGATLGAVVVEPYSGEVLGMVGQKLRGSAPPDDWNNAAQGQRQIGSTIKPLLYTTALSTGLRQDHREEDKPVSFPCDTCKGGVYEPQNFAGAVSYRNMTIREALDRSLNLVTVRLADRIGLQTFFGKLNELGLQTNDGTGLAAALGAIETTPVKMAAAYAPFVNGGLYRPPRYVTRVTTARGEVLYDVANEVTKPKRVWTPQVAFLGLDMIRGVVEDLNPAQGGLAGAAKFGEWPVAGKTGTSNFVKDLWFVGTTPLFTGAVWVGKQEGGANPDYYFSGVVGIPIWKRMMEISHAGRTPTAFVQPPGIQYVDAPDPGYLPGVKLAVLDPNFKNAATTAIEEDAPPPVVYREIGWTPGTPDPRTTVINVDRTTGRMATEFTPPERVVPRRVSITDLPGYAPDPSPAPLRDEKADPQAIKAIRTPDTAPVVPGSGAGQPAPKTN</sequence>
<evidence type="ECO:0000256" key="11">
    <source>
        <dbReference type="ARBA" id="ARBA00023136"/>
    </source>
</evidence>
<dbReference type="InterPro" id="IPR001460">
    <property type="entry name" value="PCN-bd_Tpept"/>
</dbReference>
<evidence type="ECO:0000259" key="19">
    <source>
        <dbReference type="Pfam" id="PF00912"/>
    </source>
</evidence>
<comment type="subcellular location">
    <subcellularLocation>
        <location evidence="1">Membrane</location>
    </subcellularLocation>
</comment>
<dbReference type="Pfam" id="PF00905">
    <property type="entry name" value="Transpeptidase"/>
    <property type="match status" value="1"/>
</dbReference>